<keyword evidence="3" id="KW-0808">Transferase</keyword>
<evidence type="ECO:0000313" key="9">
    <source>
        <dbReference type="EMBL" id="KAF2671172.1"/>
    </source>
</evidence>
<dbReference type="AlphaFoldDB" id="A0A6A6UG51"/>
<dbReference type="InterPro" id="IPR017441">
    <property type="entry name" value="Protein_kinase_ATP_BS"/>
</dbReference>
<dbReference type="SUPFAM" id="SSF56112">
    <property type="entry name" value="Protein kinase-like (PK-like)"/>
    <property type="match status" value="1"/>
</dbReference>
<evidence type="ECO:0000256" key="7">
    <source>
        <dbReference type="PROSITE-ProRule" id="PRU10141"/>
    </source>
</evidence>
<dbReference type="GO" id="GO:0005737">
    <property type="term" value="C:cytoplasm"/>
    <property type="evidence" value="ECO:0007669"/>
    <property type="project" value="TreeGrafter"/>
</dbReference>
<dbReference type="PANTHER" id="PTHR24346">
    <property type="entry name" value="MAP/MICROTUBULE AFFINITY-REGULATING KINASE"/>
    <property type="match status" value="1"/>
</dbReference>
<name>A0A6A6UG51_9PEZI</name>
<feature type="domain" description="Protein kinase" evidence="8">
    <location>
        <begin position="66"/>
        <end position="304"/>
    </location>
</feature>
<keyword evidence="10" id="KW-1185">Reference proteome</keyword>
<dbReference type="PROSITE" id="PS00107">
    <property type="entry name" value="PROTEIN_KINASE_ATP"/>
    <property type="match status" value="1"/>
</dbReference>
<evidence type="ECO:0000256" key="5">
    <source>
        <dbReference type="ARBA" id="ARBA00022777"/>
    </source>
</evidence>
<dbReference type="Gene3D" id="1.10.510.10">
    <property type="entry name" value="Transferase(Phosphotransferase) domain 1"/>
    <property type="match status" value="1"/>
</dbReference>
<evidence type="ECO:0000256" key="3">
    <source>
        <dbReference type="ARBA" id="ARBA00022679"/>
    </source>
</evidence>
<dbReference type="OrthoDB" id="1928777at2759"/>
<sequence>MEFDDDDQRDCLEQNDCCKKSSYVSLQTKYANHHSSSSSVVSTDSTVVKAQKLDKHWLKDSNSRLWSLKQTIGRGSTGKVHLAECQASAERELVAIKSIPHGYSGIEQDTANVIRERARNEAAILSLLSHPSICSLRDVVHTPYHTHLFLEYIDGGQLLDYIIFHGRLKEKVARKLARQIASALEYCHKNKIVHRNLKLENILVTKAGDIKIIDFCCASVFSHNSLLSQFCGSGYFASPEFLKAQSYVGPEADVWSFGVVLYTLVCGMVPFDDHSMVGLHRKIKSGSVKVPNFVSTSKTSSVAC</sequence>
<evidence type="ECO:0000256" key="6">
    <source>
        <dbReference type="ARBA" id="ARBA00022840"/>
    </source>
</evidence>
<evidence type="ECO:0000313" key="10">
    <source>
        <dbReference type="Proteomes" id="UP000799302"/>
    </source>
</evidence>
<dbReference type="InterPro" id="IPR011009">
    <property type="entry name" value="Kinase-like_dom_sf"/>
</dbReference>
<reference evidence="9" key="1">
    <citation type="journal article" date="2020" name="Stud. Mycol.">
        <title>101 Dothideomycetes genomes: a test case for predicting lifestyles and emergence of pathogens.</title>
        <authorList>
            <person name="Haridas S."/>
            <person name="Albert R."/>
            <person name="Binder M."/>
            <person name="Bloem J."/>
            <person name="Labutti K."/>
            <person name="Salamov A."/>
            <person name="Andreopoulos B."/>
            <person name="Baker S."/>
            <person name="Barry K."/>
            <person name="Bills G."/>
            <person name="Bluhm B."/>
            <person name="Cannon C."/>
            <person name="Castanera R."/>
            <person name="Culley D."/>
            <person name="Daum C."/>
            <person name="Ezra D."/>
            <person name="Gonzalez J."/>
            <person name="Henrissat B."/>
            <person name="Kuo A."/>
            <person name="Liang C."/>
            <person name="Lipzen A."/>
            <person name="Lutzoni F."/>
            <person name="Magnuson J."/>
            <person name="Mondo S."/>
            <person name="Nolan M."/>
            <person name="Ohm R."/>
            <person name="Pangilinan J."/>
            <person name="Park H.-J."/>
            <person name="Ramirez L."/>
            <person name="Alfaro M."/>
            <person name="Sun H."/>
            <person name="Tritt A."/>
            <person name="Yoshinaga Y."/>
            <person name="Zwiers L.-H."/>
            <person name="Turgeon B."/>
            <person name="Goodwin S."/>
            <person name="Spatafora J."/>
            <person name="Crous P."/>
            <person name="Grigoriev I."/>
        </authorList>
    </citation>
    <scope>NUCLEOTIDE SEQUENCE</scope>
    <source>
        <strain evidence="9">CBS 115976</strain>
    </source>
</reference>
<keyword evidence="5 9" id="KW-0418">Kinase</keyword>
<dbReference type="GO" id="GO:0035556">
    <property type="term" value="P:intracellular signal transduction"/>
    <property type="evidence" value="ECO:0007669"/>
    <property type="project" value="TreeGrafter"/>
</dbReference>
<protein>
    <submittedName>
        <fullName evidence="9">Pkinase-domain-containing protein</fullName>
    </submittedName>
</protein>
<proteinExistence type="inferred from homology"/>
<gene>
    <name evidence="9" type="ORF">BT63DRAFT_209891</name>
</gene>
<keyword evidence="4 7" id="KW-0547">Nucleotide-binding</keyword>
<dbReference type="InterPro" id="IPR000719">
    <property type="entry name" value="Prot_kinase_dom"/>
</dbReference>
<organism evidence="9 10">
    <name type="scientific">Microthyrium microscopicum</name>
    <dbReference type="NCBI Taxonomy" id="703497"/>
    <lineage>
        <taxon>Eukaryota</taxon>
        <taxon>Fungi</taxon>
        <taxon>Dikarya</taxon>
        <taxon>Ascomycota</taxon>
        <taxon>Pezizomycotina</taxon>
        <taxon>Dothideomycetes</taxon>
        <taxon>Dothideomycetes incertae sedis</taxon>
        <taxon>Microthyriales</taxon>
        <taxon>Microthyriaceae</taxon>
        <taxon>Microthyrium</taxon>
    </lineage>
</organism>
<evidence type="ECO:0000259" key="8">
    <source>
        <dbReference type="PROSITE" id="PS50011"/>
    </source>
</evidence>
<keyword evidence="2" id="KW-0723">Serine/threonine-protein kinase</keyword>
<evidence type="ECO:0000256" key="4">
    <source>
        <dbReference type="ARBA" id="ARBA00022741"/>
    </source>
</evidence>
<feature type="binding site" evidence="7">
    <location>
        <position position="97"/>
    </location>
    <ligand>
        <name>ATP</name>
        <dbReference type="ChEBI" id="CHEBI:30616"/>
    </ligand>
</feature>
<comment type="similarity">
    <text evidence="1">Belongs to the protein kinase superfamily. CAMK Ser/Thr protein kinase family. NIM1 subfamily.</text>
</comment>
<keyword evidence="6 7" id="KW-0067">ATP-binding</keyword>
<accession>A0A6A6UG51</accession>
<dbReference type="PROSITE" id="PS50011">
    <property type="entry name" value="PROTEIN_KINASE_DOM"/>
    <property type="match status" value="1"/>
</dbReference>
<evidence type="ECO:0000256" key="1">
    <source>
        <dbReference type="ARBA" id="ARBA00010791"/>
    </source>
</evidence>
<evidence type="ECO:0000256" key="2">
    <source>
        <dbReference type="ARBA" id="ARBA00022527"/>
    </source>
</evidence>
<dbReference type="GO" id="GO:0004674">
    <property type="term" value="F:protein serine/threonine kinase activity"/>
    <property type="evidence" value="ECO:0007669"/>
    <property type="project" value="UniProtKB-KW"/>
</dbReference>
<dbReference type="Proteomes" id="UP000799302">
    <property type="component" value="Unassembled WGS sequence"/>
</dbReference>
<dbReference type="Pfam" id="PF00069">
    <property type="entry name" value="Pkinase"/>
    <property type="match status" value="1"/>
</dbReference>
<dbReference type="FunFam" id="1.10.510.10:FF:000571">
    <property type="entry name" value="Maternal embryonic leucine zipper kinase"/>
    <property type="match status" value="1"/>
</dbReference>
<dbReference type="EMBL" id="MU004233">
    <property type="protein sequence ID" value="KAF2671172.1"/>
    <property type="molecule type" value="Genomic_DNA"/>
</dbReference>
<dbReference type="PANTHER" id="PTHR24346:SF82">
    <property type="entry name" value="KP78A-RELATED"/>
    <property type="match status" value="1"/>
</dbReference>
<dbReference type="GO" id="GO:0005524">
    <property type="term" value="F:ATP binding"/>
    <property type="evidence" value="ECO:0007669"/>
    <property type="project" value="UniProtKB-UniRule"/>
</dbReference>
<dbReference type="GO" id="GO:0000226">
    <property type="term" value="P:microtubule cytoskeleton organization"/>
    <property type="evidence" value="ECO:0007669"/>
    <property type="project" value="TreeGrafter"/>
</dbReference>